<organism evidence="1 2">
    <name type="scientific">Listeria weihenstephanensis</name>
    <dbReference type="NCBI Taxonomy" id="1006155"/>
    <lineage>
        <taxon>Bacteria</taxon>
        <taxon>Bacillati</taxon>
        <taxon>Bacillota</taxon>
        <taxon>Bacilli</taxon>
        <taxon>Bacillales</taxon>
        <taxon>Listeriaceae</taxon>
        <taxon>Listeria</taxon>
    </lineage>
</organism>
<reference evidence="1 2" key="1">
    <citation type="submission" date="2020-03" db="EMBL/GenBank/DDBJ databases">
        <title>Soil Listeria distribution.</title>
        <authorList>
            <person name="Liao J."/>
            <person name="Wiedmann M."/>
        </authorList>
    </citation>
    <scope>NUCLEOTIDE SEQUENCE [LARGE SCALE GENOMIC DNA]</scope>
    <source>
        <strain evidence="1 2">FSL L7-1523</strain>
    </source>
</reference>
<dbReference type="Gene3D" id="3.10.450.620">
    <property type="entry name" value="JHP933, nucleotidyltransferase-like core domain"/>
    <property type="match status" value="1"/>
</dbReference>
<dbReference type="GO" id="GO:0016740">
    <property type="term" value="F:transferase activity"/>
    <property type="evidence" value="ECO:0007669"/>
    <property type="project" value="UniProtKB-KW"/>
</dbReference>
<proteinExistence type="predicted"/>
<sequence>MRLYKDKETFEQLIIATSAATSLSESIIEKDYYVSMILRELSQSLPNLVFKGGTSLSKAYQVIDRFSEDSDLTFMVRPKNTELKRSKECIVGTVEKLELKLANADRIMSRRRFNCYEVHFENLRPNNMLKEHLLIETFAHYVAYPVVEKRISNYIFEYVEGIGRLDLADLFSELTPFSMNVQSIERTCIDKLFAVMDHYIKGSHAGFSRHLYDLYKITQNIDLKSEAMRSLFLDVRTELAADLEQNPSASIEYPRQQEFLSLLELDFYKNDYETITSQLIHDNISYTTVKVYLIRLVRNRDFLEL</sequence>
<dbReference type="InterPro" id="IPR014942">
    <property type="entry name" value="AbiEii"/>
</dbReference>
<comment type="caution">
    <text evidence="1">The sequence shown here is derived from an EMBL/GenBank/DDBJ whole genome shotgun (WGS) entry which is preliminary data.</text>
</comment>
<accession>A0A841Z445</accession>
<dbReference type="Pfam" id="PF08843">
    <property type="entry name" value="AbiEii"/>
    <property type="match status" value="1"/>
</dbReference>
<dbReference type="EMBL" id="JAARRL010000012">
    <property type="protein sequence ID" value="MBC1500701.1"/>
    <property type="molecule type" value="Genomic_DNA"/>
</dbReference>
<gene>
    <name evidence="1" type="ORF">HB943_08800</name>
</gene>
<protein>
    <submittedName>
        <fullName evidence="1">Nucleotidyl transferase AbiEii/AbiGii toxin family protein</fullName>
    </submittedName>
</protein>
<keyword evidence="1" id="KW-0808">Transferase</keyword>
<name>A0A841Z445_9LIST</name>
<evidence type="ECO:0000313" key="2">
    <source>
        <dbReference type="Proteomes" id="UP000564536"/>
    </source>
</evidence>
<evidence type="ECO:0000313" key="1">
    <source>
        <dbReference type="EMBL" id="MBC1500701.1"/>
    </source>
</evidence>
<dbReference type="Proteomes" id="UP000564536">
    <property type="component" value="Unassembled WGS sequence"/>
</dbReference>
<dbReference type="AlphaFoldDB" id="A0A841Z445"/>
<dbReference type="RefSeq" id="WP_185425871.1">
    <property type="nucleotide sequence ID" value="NZ_JAARRL010000012.1"/>
</dbReference>